<evidence type="ECO:0000256" key="12">
    <source>
        <dbReference type="PIRSR" id="PIRSR001024-2"/>
    </source>
</evidence>
<evidence type="ECO:0000256" key="5">
    <source>
        <dbReference type="ARBA" id="ARBA00022723"/>
    </source>
</evidence>
<evidence type="ECO:0000256" key="7">
    <source>
        <dbReference type="ARBA" id="ARBA00022801"/>
    </source>
</evidence>
<dbReference type="GO" id="GO:0005975">
    <property type="term" value="P:carbohydrate metabolic process"/>
    <property type="evidence" value="ECO:0007669"/>
    <property type="project" value="InterPro"/>
</dbReference>
<accession>A0AAV7KCL6</accession>
<comment type="catalytic activity">
    <reaction evidence="1">
        <text>Endohydrolysis of (1-&gt;4)-alpha-D-glucosidic linkages in polysaccharides containing three or more (1-&gt;4)-alpha-linked D-glucose units.</text>
        <dbReference type="EC" id="3.2.1.1"/>
    </reaction>
</comment>
<feature type="active site" description="Proton donor" evidence="11">
    <location>
        <position position="234"/>
    </location>
</feature>
<name>A0AAV7KCL6_9METZ</name>
<keyword evidence="8" id="KW-0106">Calcium</keyword>
<dbReference type="CDD" id="cd11319">
    <property type="entry name" value="AmyAc_euk_AmyA"/>
    <property type="match status" value="1"/>
</dbReference>
<dbReference type="FunFam" id="3.20.20.80:FF:000120">
    <property type="entry name" value="Alpha-amylase A"/>
    <property type="match status" value="1"/>
</dbReference>
<dbReference type="InterPro" id="IPR013780">
    <property type="entry name" value="Glyco_hydro_b"/>
</dbReference>
<keyword evidence="6 15" id="KW-0732">Signal</keyword>
<dbReference type="Pfam" id="PF00128">
    <property type="entry name" value="Alpha-amylase"/>
    <property type="match status" value="1"/>
</dbReference>
<dbReference type="GO" id="GO:0004556">
    <property type="term" value="F:alpha-amylase activity"/>
    <property type="evidence" value="ECO:0007669"/>
    <property type="project" value="UniProtKB-EC"/>
</dbReference>
<dbReference type="SUPFAM" id="SSF51011">
    <property type="entry name" value="Glycosyl hydrolase domain"/>
    <property type="match status" value="1"/>
</dbReference>
<dbReference type="PANTHER" id="PTHR10357">
    <property type="entry name" value="ALPHA-AMYLASE FAMILY MEMBER"/>
    <property type="match status" value="1"/>
</dbReference>
<dbReference type="Proteomes" id="UP001165289">
    <property type="component" value="Unassembled WGS sequence"/>
</dbReference>
<dbReference type="Gene3D" id="3.20.20.80">
    <property type="entry name" value="Glycosidases"/>
    <property type="match status" value="1"/>
</dbReference>
<feature type="binding site" evidence="14">
    <location>
        <position position="93"/>
    </location>
    <ligand>
        <name>substrate</name>
    </ligand>
</feature>
<feature type="binding site" evidence="14">
    <location>
        <position position="132"/>
    </location>
    <ligand>
        <name>substrate</name>
    </ligand>
</feature>
<dbReference type="PANTHER" id="PTHR10357:SF215">
    <property type="entry name" value="ALPHA-AMYLASE 1"/>
    <property type="match status" value="1"/>
</dbReference>
<feature type="domain" description="Glycosyl hydrolase family 13 catalytic" evidence="16">
    <location>
        <begin position="32"/>
        <end position="370"/>
    </location>
</feature>
<keyword evidence="9" id="KW-0119">Carbohydrate metabolism</keyword>
<evidence type="ECO:0000256" key="13">
    <source>
        <dbReference type="PIRSR" id="PIRSR001024-4"/>
    </source>
</evidence>
<dbReference type="InterPro" id="IPR013777">
    <property type="entry name" value="A-amylase-like"/>
</dbReference>
<dbReference type="InterPro" id="IPR017853">
    <property type="entry name" value="GH"/>
</dbReference>
<evidence type="ECO:0000256" key="3">
    <source>
        <dbReference type="ARBA" id="ARBA00008061"/>
    </source>
</evidence>
<feature type="signal peptide" evidence="15">
    <location>
        <begin position="1"/>
        <end position="19"/>
    </location>
</feature>
<feature type="binding site" evidence="14">
    <location>
        <position position="208"/>
    </location>
    <ligand>
        <name>substrate</name>
    </ligand>
</feature>
<feature type="binding site" evidence="14">
    <location>
        <position position="299"/>
    </location>
    <ligand>
        <name>substrate</name>
    </ligand>
</feature>
<evidence type="ECO:0000256" key="11">
    <source>
        <dbReference type="PIRSR" id="PIRSR001024-1"/>
    </source>
</evidence>
<reference evidence="17 18" key="1">
    <citation type="journal article" date="2023" name="BMC Biol.">
        <title>The compact genome of the sponge Oopsacas minuta (Hexactinellida) is lacking key metazoan core genes.</title>
        <authorList>
            <person name="Santini S."/>
            <person name="Schenkelaars Q."/>
            <person name="Jourda C."/>
            <person name="Duchesne M."/>
            <person name="Belahbib H."/>
            <person name="Rocher C."/>
            <person name="Selva M."/>
            <person name="Riesgo A."/>
            <person name="Vervoort M."/>
            <person name="Leys S.P."/>
            <person name="Kodjabachian L."/>
            <person name="Le Bivic A."/>
            <person name="Borchiellini C."/>
            <person name="Claverie J.M."/>
            <person name="Renard E."/>
        </authorList>
    </citation>
    <scope>NUCLEOTIDE SEQUENCE [LARGE SCALE GENOMIC DNA]</scope>
    <source>
        <strain evidence="17">SPO-2</strain>
    </source>
</reference>
<dbReference type="Gene3D" id="2.60.40.1180">
    <property type="entry name" value="Golgi alpha-mannosidase II"/>
    <property type="match status" value="1"/>
</dbReference>
<feature type="active site" description="Nucleophile" evidence="11">
    <location>
        <position position="210"/>
    </location>
</feature>
<feature type="site" description="Transition state stabilizer" evidence="12">
    <location>
        <position position="299"/>
    </location>
</feature>
<organism evidence="17 18">
    <name type="scientific">Oopsacas minuta</name>
    <dbReference type="NCBI Taxonomy" id="111878"/>
    <lineage>
        <taxon>Eukaryota</taxon>
        <taxon>Metazoa</taxon>
        <taxon>Porifera</taxon>
        <taxon>Hexactinellida</taxon>
        <taxon>Hexasterophora</taxon>
        <taxon>Lyssacinosida</taxon>
        <taxon>Leucopsacidae</taxon>
        <taxon>Oopsacas</taxon>
    </lineage>
</organism>
<dbReference type="SUPFAM" id="SSF51445">
    <property type="entry name" value="(Trans)glycosidases"/>
    <property type="match status" value="1"/>
</dbReference>
<keyword evidence="18" id="KW-1185">Reference proteome</keyword>
<dbReference type="InterPro" id="IPR006047">
    <property type="entry name" value="GH13_cat_dom"/>
</dbReference>
<keyword evidence="7" id="KW-0378">Hydrolase</keyword>
<comment type="caution">
    <text evidence="17">The sequence shown here is derived from an EMBL/GenBank/DDBJ whole genome shotgun (WGS) entry which is preliminary data.</text>
</comment>
<evidence type="ECO:0000256" key="14">
    <source>
        <dbReference type="PIRSR" id="PIRSR001024-5"/>
    </source>
</evidence>
<dbReference type="EC" id="3.2.1.1" evidence="4"/>
<evidence type="ECO:0000256" key="4">
    <source>
        <dbReference type="ARBA" id="ARBA00012595"/>
    </source>
</evidence>
<evidence type="ECO:0000256" key="1">
    <source>
        <dbReference type="ARBA" id="ARBA00000548"/>
    </source>
</evidence>
<protein>
    <recommendedName>
        <fullName evidence="4">alpha-amylase</fullName>
        <ecNumber evidence="4">3.2.1.1</ecNumber>
    </recommendedName>
</protein>
<keyword evidence="5" id="KW-0479">Metal-binding</keyword>
<dbReference type="PIRSF" id="PIRSF001024">
    <property type="entry name" value="Alph-amyl_fung"/>
    <property type="match status" value="1"/>
</dbReference>
<evidence type="ECO:0000256" key="9">
    <source>
        <dbReference type="ARBA" id="ARBA00023277"/>
    </source>
</evidence>
<feature type="binding site" evidence="14">
    <location>
        <position position="346"/>
    </location>
    <ligand>
        <name>substrate</name>
    </ligand>
</feature>
<keyword evidence="10" id="KW-0326">Glycosidase</keyword>
<evidence type="ECO:0000256" key="2">
    <source>
        <dbReference type="ARBA" id="ARBA00001913"/>
    </source>
</evidence>
<dbReference type="SMART" id="SM00642">
    <property type="entry name" value="Aamy"/>
    <property type="match status" value="1"/>
</dbReference>
<feature type="disulfide bond" evidence="13">
    <location>
        <begin position="158"/>
        <end position="172"/>
    </location>
</feature>
<comment type="cofactor">
    <cofactor evidence="2">
        <name>Ca(2+)</name>
        <dbReference type="ChEBI" id="CHEBI:29108"/>
    </cofactor>
</comment>
<evidence type="ECO:0000313" key="17">
    <source>
        <dbReference type="EMBL" id="KAI6658435.1"/>
    </source>
</evidence>
<proteinExistence type="inferred from homology"/>
<evidence type="ECO:0000256" key="8">
    <source>
        <dbReference type="ARBA" id="ARBA00022837"/>
    </source>
</evidence>
<gene>
    <name evidence="17" type="ORF">LOD99_15235</name>
</gene>
<comment type="similarity">
    <text evidence="3">Belongs to the glycosyl hydrolase 13 family.</text>
</comment>
<feature type="binding site" evidence="14">
    <location>
        <position position="238"/>
    </location>
    <ligand>
        <name>substrate</name>
    </ligand>
</feature>
<evidence type="ECO:0000259" key="16">
    <source>
        <dbReference type="SMART" id="SM00642"/>
    </source>
</evidence>
<sequence>MKFIGQVFLFLANLLIIFAKSPQEWKSRIVYQLLTDRFSQSNSSSPCQDLSSYCGGTFQGIINHLDYIQNLGINAIWISPIILQTNNGYHGYWAQDIYQINPHFGTSQDLKDLVNACHSKDIWVMLDVVANHMGNQGNINDFSYFVPFNKAEYYHKYCIINNWANQTEVEICRLAGLPDLDQSNSFVSQTLLKWIMEVVSNYSFDGIRIDTVPEVPFDFWVKYAKSAGVYSVGECLNGNVGYVEHYQNALSGMLNYPMFFTLRDVFQNKQSMDQLRARISEESTFPDITLLGNFIDNHDNPRFLHQNGDYTLLINALTFTIFQEGIPIIYYGTEQGFAGGKDPNNRESLFGNFNQNHILYRVISTINKFKLSQGSDVYNSQQIQRYSDDQFYAYTRGMIFVGVSNLGSNGHSVHTITYHPYSNNTQLKNALNETDQVKVNNGKFQVNIWNGQPKLYFPN</sequence>
<dbReference type="EMBL" id="JAKMXF010000088">
    <property type="protein sequence ID" value="KAI6658435.1"/>
    <property type="molecule type" value="Genomic_DNA"/>
</dbReference>
<evidence type="ECO:0000256" key="10">
    <source>
        <dbReference type="ARBA" id="ARBA00023295"/>
    </source>
</evidence>
<evidence type="ECO:0000313" key="18">
    <source>
        <dbReference type="Proteomes" id="UP001165289"/>
    </source>
</evidence>
<evidence type="ECO:0000256" key="6">
    <source>
        <dbReference type="ARBA" id="ARBA00022729"/>
    </source>
</evidence>
<evidence type="ECO:0000256" key="15">
    <source>
        <dbReference type="SAM" id="SignalP"/>
    </source>
</evidence>
<feature type="disulfide bond" evidence="13">
    <location>
        <begin position="47"/>
        <end position="54"/>
    </location>
</feature>
<dbReference type="AlphaFoldDB" id="A0AAV7KCL6"/>
<dbReference type="GO" id="GO:0005509">
    <property type="term" value="F:calcium ion binding"/>
    <property type="evidence" value="ECO:0007669"/>
    <property type="project" value="InterPro"/>
</dbReference>
<keyword evidence="13" id="KW-1015">Disulfide bond</keyword>
<feature type="chain" id="PRO_5043675575" description="alpha-amylase" evidence="15">
    <location>
        <begin position="20"/>
        <end position="459"/>
    </location>
</feature>